<keyword evidence="3" id="KW-1185">Reference proteome</keyword>
<feature type="compositionally biased region" description="Pro residues" evidence="1">
    <location>
        <begin position="11"/>
        <end position="20"/>
    </location>
</feature>
<feature type="compositionally biased region" description="Basic residues" evidence="1">
    <location>
        <begin position="1"/>
        <end position="10"/>
    </location>
</feature>
<evidence type="ECO:0000256" key="1">
    <source>
        <dbReference type="SAM" id="MobiDB-lite"/>
    </source>
</evidence>
<feature type="region of interest" description="Disordered" evidence="1">
    <location>
        <begin position="1"/>
        <end position="34"/>
    </location>
</feature>
<feature type="compositionally biased region" description="Basic and acidic residues" evidence="1">
    <location>
        <begin position="21"/>
        <end position="34"/>
    </location>
</feature>
<organism evidence="2 3">
    <name type="scientific">Svornostia abyssi</name>
    <dbReference type="NCBI Taxonomy" id="2898438"/>
    <lineage>
        <taxon>Bacteria</taxon>
        <taxon>Bacillati</taxon>
        <taxon>Actinomycetota</taxon>
        <taxon>Thermoleophilia</taxon>
        <taxon>Solirubrobacterales</taxon>
        <taxon>Baekduiaceae</taxon>
        <taxon>Svornostia</taxon>
    </lineage>
</organism>
<evidence type="ECO:0000313" key="2">
    <source>
        <dbReference type="EMBL" id="UUY03829.1"/>
    </source>
</evidence>
<evidence type="ECO:0000313" key="3">
    <source>
        <dbReference type="Proteomes" id="UP001058860"/>
    </source>
</evidence>
<dbReference type="RefSeq" id="WP_353864326.1">
    <property type="nucleotide sequence ID" value="NZ_CP088295.1"/>
</dbReference>
<dbReference type="Proteomes" id="UP001058860">
    <property type="component" value="Chromosome"/>
</dbReference>
<protein>
    <submittedName>
        <fullName evidence="2">Uncharacterized protein</fullName>
    </submittedName>
</protein>
<sequence length="79" mass="8801">MPRRHPKPAPRRGPAPPPRPDVARIAEQETRRREACAAKVRYDTEAEARSFALMHSPGRGPRASAYLCDVCGGWHLTRG</sequence>
<gene>
    <name evidence="2" type="ORF">LRS13_24745</name>
</gene>
<reference evidence="3" key="1">
    <citation type="submission" date="2021-11" db="EMBL/GenBank/DDBJ databases">
        <title>Cultivation dependent microbiological survey of springs from the worlds oldest radium mine currently devoted to the extraction of radon-saturated water.</title>
        <authorList>
            <person name="Kapinusova G."/>
            <person name="Smrhova T."/>
            <person name="Strejcek M."/>
            <person name="Suman J."/>
            <person name="Jani K."/>
            <person name="Pajer P."/>
            <person name="Uhlik O."/>
        </authorList>
    </citation>
    <scope>NUCLEOTIDE SEQUENCE [LARGE SCALE GENOMIC DNA]</scope>
    <source>
        <strain evidence="3">J379</strain>
    </source>
</reference>
<name>A0ABY5PGV7_9ACTN</name>
<proteinExistence type="predicted"/>
<accession>A0ABY5PGV7</accession>
<dbReference type="EMBL" id="CP088295">
    <property type="protein sequence ID" value="UUY03829.1"/>
    <property type="molecule type" value="Genomic_DNA"/>
</dbReference>